<sequence length="706" mass="77760">MAAFSTPRGALGMLFAVFILLQAVVAFQHHAHSHPAHRSPQAMDAHLKETRALLEERANNVAIKGAADNGQYPRLEIRELQKKADQWNLYLLAMERFKAKPRNDRMSYYQVAGVHGRPFVTWNNQGPVLNQAGYCPHGQVLFGSWHRPYLSVFEQALYMNANEVVGTFPADQQQRWRNALVGLRMPYFDWAMEPPSGQPAVPTSIRDRTVTVTKPSGRVTIPNPLYSYSWGTSMPAEMGSGPSNNFPATLRRPVGTQNNNDQMNTVFGQSRVGWRQRVFALFASKNNWGLVSSAQYGVRTSRRNTDSFESVHDEIHGTAGGNGGHMSYLDVAAFDPIFWLHHTNIDRMLAMHQLLTPNTWVANGNINRNMAQWNAGEPKNANSPLKPFTKNSNGDYFSSQDVRETRTLGYYYPETQARTYQQVVSAINRLYGQGERAITKRSEDSDEDSIYPGRPFKEGDYDTVLSVVGNKFAMPGSYSVHCYLGNKPVSSNSTANSTAPYAPANSTSAAPYPTTNTTTPATNGTSDCGGYGKGYVGSHTFLGGSVAGDSSAPVLVEGSIPLTAALQGAQEKGYLASLHPDHVEPYLAENLSYKVIGPDGSELDPEAIENFHVQVKSCPVAPTKGDDLPSYGDYIELPRAKLPASKPWTYTPGPNDMPEVPEPGMTPVEPSYPNGSTPWAEEGYCVTQQTIVYVDESGKLLYEEKF</sequence>
<dbReference type="OrthoDB" id="6132182at2759"/>
<gene>
    <name evidence="14" type="ORF">K458DRAFT_336681</name>
</gene>
<comment type="similarity">
    <text evidence="2">Belongs to the tyrosinase family.</text>
</comment>
<dbReference type="PANTHER" id="PTHR11474:SF76">
    <property type="entry name" value="SHKT DOMAIN-CONTAINING PROTEIN"/>
    <property type="match status" value="1"/>
</dbReference>
<dbReference type="EC" id="1.14.18.1" evidence="3"/>
<evidence type="ECO:0000256" key="8">
    <source>
        <dbReference type="ARBA" id="ARBA00023101"/>
    </source>
</evidence>
<dbReference type="Pfam" id="PF00264">
    <property type="entry name" value="Tyrosinase"/>
    <property type="match status" value="1"/>
</dbReference>
<keyword evidence="4" id="KW-0479">Metal-binding</keyword>
<keyword evidence="8" id="KW-0470">Melanin biosynthesis</keyword>
<evidence type="ECO:0000256" key="2">
    <source>
        <dbReference type="ARBA" id="ARBA00009928"/>
    </source>
</evidence>
<evidence type="ECO:0000256" key="10">
    <source>
        <dbReference type="ARBA" id="ARBA00048881"/>
    </source>
</evidence>
<evidence type="ECO:0000256" key="12">
    <source>
        <dbReference type="SAM" id="SignalP"/>
    </source>
</evidence>
<dbReference type="InterPro" id="IPR050316">
    <property type="entry name" value="Tyrosinase/Hemocyanin"/>
</dbReference>
<feature type="region of interest" description="Disordered" evidence="11">
    <location>
        <begin position="493"/>
        <end position="521"/>
    </location>
</feature>
<keyword evidence="6" id="KW-0186">Copper</keyword>
<feature type="domain" description="Tyrosinase copper-binding" evidence="13">
    <location>
        <begin position="335"/>
        <end position="346"/>
    </location>
</feature>
<name>A0A6G1J6M2_9PLEO</name>
<dbReference type="PANTHER" id="PTHR11474">
    <property type="entry name" value="TYROSINASE FAMILY MEMBER"/>
    <property type="match status" value="1"/>
</dbReference>
<feature type="chain" id="PRO_5026284727" description="tyrosinase" evidence="12">
    <location>
        <begin position="27"/>
        <end position="706"/>
    </location>
</feature>
<dbReference type="InterPro" id="IPR002227">
    <property type="entry name" value="Tyrosinase_Cu-bd"/>
</dbReference>
<feature type="compositionally biased region" description="Low complexity" evidence="11">
    <location>
        <begin position="506"/>
        <end position="521"/>
    </location>
</feature>
<organism evidence="14 15">
    <name type="scientific">Lentithecium fluviatile CBS 122367</name>
    <dbReference type="NCBI Taxonomy" id="1168545"/>
    <lineage>
        <taxon>Eukaryota</taxon>
        <taxon>Fungi</taxon>
        <taxon>Dikarya</taxon>
        <taxon>Ascomycota</taxon>
        <taxon>Pezizomycotina</taxon>
        <taxon>Dothideomycetes</taxon>
        <taxon>Pleosporomycetidae</taxon>
        <taxon>Pleosporales</taxon>
        <taxon>Massarineae</taxon>
        <taxon>Lentitheciaceae</taxon>
        <taxon>Lentithecium</taxon>
    </lineage>
</organism>
<accession>A0A6G1J6M2</accession>
<evidence type="ECO:0000313" key="14">
    <source>
        <dbReference type="EMBL" id="KAF2685861.1"/>
    </source>
</evidence>
<dbReference type="Gene3D" id="1.10.1280.10">
    <property type="entry name" value="Di-copper center containing domain from catechol oxidase"/>
    <property type="match status" value="1"/>
</dbReference>
<dbReference type="Proteomes" id="UP000799291">
    <property type="component" value="Unassembled WGS sequence"/>
</dbReference>
<evidence type="ECO:0000256" key="9">
    <source>
        <dbReference type="ARBA" id="ARBA00048233"/>
    </source>
</evidence>
<evidence type="ECO:0000256" key="1">
    <source>
        <dbReference type="ARBA" id="ARBA00001973"/>
    </source>
</evidence>
<dbReference type="GO" id="GO:0004503">
    <property type="term" value="F:tyrosinase activity"/>
    <property type="evidence" value="ECO:0007669"/>
    <property type="project" value="UniProtKB-EC"/>
</dbReference>
<dbReference type="SUPFAM" id="SSF48056">
    <property type="entry name" value="Di-copper centre-containing domain"/>
    <property type="match status" value="1"/>
</dbReference>
<dbReference type="InterPro" id="IPR041640">
    <property type="entry name" value="Tyrosinase_C"/>
</dbReference>
<comment type="catalytic activity">
    <reaction evidence="10">
        <text>L-tyrosine + O2 = L-dopaquinone + H2O</text>
        <dbReference type="Rhea" id="RHEA:18117"/>
        <dbReference type="ChEBI" id="CHEBI:15377"/>
        <dbReference type="ChEBI" id="CHEBI:15379"/>
        <dbReference type="ChEBI" id="CHEBI:57924"/>
        <dbReference type="ChEBI" id="CHEBI:58315"/>
        <dbReference type="EC" id="1.14.18.1"/>
    </reaction>
</comment>
<evidence type="ECO:0000256" key="3">
    <source>
        <dbReference type="ARBA" id="ARBA00011906"/>
    </source>
</evidence>
<reference evidence="14" key="1">
    <citation type="journal article" date="2020" name="Stud. Mycol.">
        <title>101 Dothideomycetes genomes: a test case for predicting lifestyles and emergence of pathogens.</title>
        <authorList>
            <person name="Haridas S."/>
            <person name="Albert R."/>
            <person name="Binder M."/>
            <person name="Bloem J."/>
            <person name="Labutti K."/>
            <person name="Salamov A."/>
            <person name="Andreopoulos B."/>
            <person name="Baker S."/>
            <person name="Barry K."/>
            <person name="Bills G."/>
            <person name="Bluhm B."/>
            <person name="Cannon C."/>
            <person name="Castanera R."/>
            <person name="Culley D."/>
            <person name="Daum C."/>
            <person name="Ezra D."/>
            <person name="Gonzalez J."/>
            <person name="Henrissat B."/>
            <person name="Kuo A."/>
            <person name="Liang C."/>
            <person name="Lipzen A."/>
            <person name="Lutzoni F."/>
            <person name="Magnuson J."/>
            <person name="Mondo S."/>
            <person name="Nolan M."/>
            <person name="Ohm R."/>
            <person name="Pangilinan J."/>
            <person name="Park H.-J."/>
            <person name="Ramirez L."/>
            <person name="Alfaro M."/>
            <person name="Sun H."/>
            <person name="Tritt A."/>
            <person name="Yoshinaga Y."/>
            <person name="Zwiers L.-H."/>
            <person name="Turgeon B."/>
            <person name="Goodwin S."/>
            <person name="Spatafora J."/>
            <person name="Crous P."/>
            <person name="Grigoriev I."/>
        </authorList>
    </citation>
    <scope>NUCLEOTIDE SEQUENCE</scope>
    <source>
        <strain evidence="14">CBS 122367</strain>
    </source>
</reference>
<evidence type="ECO:0000256" key="7">
    <source>
        <dbReference type="ARBA" id="ARBA00023033"/>
    </source>
</evidence>
<keyword evidence="12" id="KW-0732">Signal</keyword>
<protein>
    <recommendedName>
        <fullName evidence="3">tyrosinase</fullName>
        <ecNumber evidence="3">1.14.18.1</ecNumber>
    </recommendedName>
</protein>
<dbReference type="GO" id="GO:0046872">
    <property type="term" value="F:metal ion binding"/>
    <property type="evidence" value="ECO:0007669"/>
    <property type="project" value="UniProtKB-KW"/>
</dbReference>
<dbReference type="AlphaFoldDB" id="A0A6G1J6M2"/>
<comment type="catalytic activity">
    <reaction evidence="9">
        <text>2 L-dopa + O2 = 2 L-dopaquinone + 2 H2O</text>
        <dbReference type="Rhea" id="RHEA:34287"/>
        <dbReference type="ChEBI" id="CHEBI:15377"/>
        <dbReference type="ChEBI" id="CHEBI:15379"/>
        <dbReference type="ChEBI" id="CHEBI:57504"/>
        <dbReference type="ChEBI" id="CHEBI:57924"/>
        <dbReference type="EC" id="1.14.18.1"/>
    </reaction>
</comment>
<proteinExistence type="inferred from homology"/>
<evidence type="ECO:0000313" key="15">
    <source>
        <dbReference type="Proteomes" id="UP000799291"/>
    </source>
</evidence>
<dbReference type="Pfam" id="PF18132">
    <property type="entry name" value="Tyrosinase_C"/>
    <property type="match status" value="1"/>
</dbReference>
<keyword evidence="7" id="KW-0503">Monooxygenase</keyword>
<dbReference type="GO" id="GO:0042438">
    <property type="term" value="P:melanin biosynthetic process"/>
    <property type="evidence" value="ECO:0007669"/>
    <property type="project" value="UniProtKB-KW"/>
</dbReference>
<evidence type="ECO:0000259" key="13">
    <source>
        <dbReference type="PROSITE" id="PS00498"/>
    </source>
</evidence>
<evidence type="ECO:0000256" key="5">
    <source>
        <dbReference type="ARBA" id="ARBA00023002"/>
    </source>
</evidence>
<feature type="signal peptide" evidence="12">
    <location>
        <begin position="1"/>
        <end position="26"/>
    </location>
</feature>
<evidence type="ECO:0000256" key="11">
    <source>
        <dbReference type="SAM" id="MobiDB-lite"/>
    </source>
</evidence>
<keyword evidence="5" id="KW-0560">Oxidoreductase</keyword>
<dbReference type="InterPro" id="IPR008922">
    <property type="entry name" value="Di-copper_centre_dom_sf"/>
</dbReference>
<evidence type="ECO:0000256" key="6">
    <source>
        <dbReference type="ARBA" id="ARBA00023008"/>
    </source>
</evidence>
<evidence type="ECO:0000256" key="4">
    <source>
        <dbReference type="ARBA" id="ARBA00022723"/>
    </source>
</evidence>
<dbReference type="PRINTS" id="PR00092">
    <property type="entry name" value="TYROSINASE"/>
</dbReference>
<dbReference type="PROSITE" id="PS00498">
    <property type="entry name" value="TYROSINASE_2"/>
    <property type="match status" value="1"/>
</dbReference>
<keyword evidence="15" id="KW-1185">Reference proteome</keyword>
<dbReference type="EMBL" id="MU005578">
    <property type="protein sequence ID" value="KAF2685861.1"/>
    <property type="molecule type" value="Genomic_DNA"/>
</dbReference>
<comment type="cofactor">
    <cofactor evidence="1">
        <name>Cu(2+)</name>
        <dbReference type="ChEBI" id="CHEBI:29036"/>
    </cofactor>
</comment>